<feature type="signal peptide" evidence="1">
    <location>
        <begin position="1"/>
        <end position="30"/>
    </location>
</feature>
<dbReference type="EMBL" id="CP041969">
    <property type="protein sequence ID" value="QMV42822.1"/>
    <property type="molecule type" value="Genomic_DNA"/>
</dbReference>
<keyword evidence="1" id="KW-0732">Signal</keyword>
<organism evidence="2 3">
    <name type="scientific">Cohnella cholangitidis</name>
    <dbReference type="NCBI Taxonomy" id="2598458"/>
    <lineage>
        <taxon>Bacteria</taxon>
        <taxon>Bacillati</taxon>
        <taxon>Bacillota</taxon>
        <taxon>Bacilli</taxon>
        <taxon>Bacillales</taxon>
        <taxon>Paenibacillaceae</taxon>
        <taxon>Cohnella</taxon>
    </lineage>
</organism>
<evidence type="ECO:0000256" key="1">
    <source>
        <dbReference type="SAM" id="SignalP"/>
    </source>
</evidence>
<dbReference type="KEGG" id="cchl:FPL14_17730"/>
<dbReference type="RefSeq" id="WP_182299048.1">
    <property type="nucleotide sequence ID" value="NZ_CP041969.1"/>
</dbReference>
<proteinExistence type="predicted"/>
<reference evidence="2 3" key="1">
    <citation type="submission" date="2019-07" db="EMBL/GenBank/DDBJ databases">
        <authorList>
            <person name="Kim J.K."/>
            <person name="Cheong H.-M."/>
            <person name="Choi Y."/>
            <person name="Hwang K.J."/>
            <person name="Lee S."/>
            <person name="Choi C."/>
        </authorList>
    </citation>
    <scope>NUCLEOTIDE SEQUENCE [LARGE SCALE GENOMIC DNA]</scope>
    <source>
        <strain evidence="2 3">KS 22</strain>
    </source>
</reference>
<keyword evidence="3" id="KW-1185">Reference proteome</keyword>
<sequence length="275" mass="30418">MPQRKSVWLASFFVLLLVCMTALPSALASAATAVELTVPIKLSFDKTVAAADGSTASKLTSLYGDLGALLKQDIDLEAKIKALHFKNEESLTVLRKQIRDINSDKIYKLGVQVRQTKDRYQPLFDAYAALNKQITLAKRLKNKTLNALLRAQADAMKLSVQYAREDIKAKEAALKSMKTATSEKIKAARTSLAAIDPLTVQIKAQRSAAGLPRSSRSPVWTNFKYAIKKNEAKGTLDSLSLLVNLSRQIVTQQQKIEALELRISDIIVQTRTQFL</sequence>
<gene>
    <name evidence="2" type="ORF">FPL14_17730</name>
</gene>
<dbReference type="AlphaFoldDB" id="A0A7G5C0T8"/>
<protein>
    <submittedName>
        <fullName evidence="2">Uncharacterized protein</fullName>
    </submittedName>
</protein>
<feature type="chain" id="PRO_5028883942" evidence="1">
    <location>
        <begin position="31"/>
        <end position="275"/>
    </location>
</feature>
<evidence type="ECO:0000313" key="3">
    <source>
        <dbReference type="Proteomes" id="UP000515679"/>
    </source>
</evidence>
<name>A0A7G5C0T8_9BACL</name>
<evidence type="ECO:0000313" key="2">
    <source>
        <dbReference type="EMBL" id="QMV42822.1"/>
    </source>
</evidence>
<dbReference type="Proteomes" id="UP000515679">
    <property type="component" value="Chromosome"/>
</dbReference>
<accession>A0A7G5C0T8</accession>